<evidence type="ECO:0000313" key="4">
    <source>
        <dbReference type="EMBL" id="QNM05582.1"/>
    </source>
</evidence>
<keyword evidence="1 2" id="KW-0732">Signal</keyword>
<keyword evidence="5" id="KW-1185">Reference proteome</keyword>
<dbReference type="Gene3D" id="3.40.190.10">
    <property type="entry name" value="Periplasmic binding protein-like II"/>
    <property type="match status" value="2"/>
</dbReference>
<evidence type="ECO:0000256" key="2">
    <source>
        <dbReference type="SAM" id="SignalP"/>
    </source>
</evidence>
<protein>
    <submittedName>
        <fullName evidence="4">Amino acid ABC transporter substrate-binding protein</fullName>
    </submittedName>
</protein>
<dbReference type="RefSeq" id="WP_147595647.1">
    <property type="nucleotide sequence ID" value="NZ_CP060634.1"/>
</dbReference>
<dbReference type="PROSITE" id="PS51257">
    <property type="entry name" value="PROKAR_LIPOPROTEIN"/>
    <property type="match status" value="1"/>
</dbReference>
<dbReference type="KEGG" id="qdo:H9Q78_14330"/>
<dbReference type="Pfam" id="PF00497">
    <property type="entry name" value="SBP_bac_3"/>
    <property type="match status" value="1"/>
</dbReference>
<reference evidence="4 5" key="1">
    <citation type="submission" date="2020-08" db="EMBL/GenBank/DDBJ databases">
        <authorList>
            <person name="Liu C."/>
            <person name="Sun Q."/>
        </authorList>
    </citation>
    <scope>NUCLEOTIDE SEQUENCE [LARGE SCALE GENOMIC DNA]</scope>
    <source>
        <strain evidence="4 5">NSJ-38</strain>
    </source>
</reference>
<proteinExistence type="predicted"/>
<sequence>MKKAAAMMLALAMILSLTACGGGKKETAAGTETQNAYGRILEQGYMTVGIDPTIENIIFTEAGEEEPEGFIVDIVRGFAAELGVEVKWEILEWSAMLTAVNTGKVDFIAANMNMRLDREAEIDFSDPWLVDSAMACVAKDSAYQSFEDLKVPGTKFGIASGSVYESIIKEQFPEAEIVTLPLGTWQESLASGVIDVSLDDSIVFAGPMSSNSNIRLLPDRGDSYLYGFAFASGDKSVEVFNLYLTKLKAFGSYAELYKKWMGFEWEPNTLGTAY</sequence>
<dbReference type="PANTHER" id="PTHR35936:SF17">
    <property type="entry name" value="ARGININE-BINDING EXTRACELLULAR PROTEIN ARTP"/>
    <property type="match status" value="1"/>
</dbReference>
<dbReference type="EMBL" id="CP060634">
    <property type="protein sequence ID" value="QNM05582.1"/>
    <property type="molecule type" value="Genomic_DNA"/>
</dbReference>
<dbReference type="SMART" id="SM00062">
    <property type="entry name" value="PBPb"/>
    <property type="match status" value="1"/>
</dbReference>
<accession>A0A7G9G450</accession>
<dbReference type="PANTHER" id="PTHR35936">
    <property type="entry name" value="MEMBRANE-BOUND LYTIC MUREIN TRANSGLYCOSYLASE F"/>
    <property type="match status" value="1"/>
</dbReference>
<evidence type="ECO:0000313" key="5">
    <source>
        <dbReference type="Proteomes" id="UP000515823"/>
    </source>
</evidence>
<name>A0A7G9G450_9FIRM</name>
<evidence type="ECO:0000256" key="1">
    <source>
        <dbReference type="ARBA" id="ARBA00022729"/>
    </source>
</evidence>
<feature type="signal peptide" evidence="2">
    <location>
        <begin position="1"/>
        <end position="21"/>
    </location>
</feature>
<gene>
    <name evidence="4" type="ORF">H9Q78_14330</name>
</gene>
<dbReference type="CDD" id="cd13530">
    <property type="entry name" value="PBP2_peptides_like"/>
    <property type="match status" value="1"/>
</dbReference>
<dbReference type="AlphaFoldDB" id="A0A7G9G450"/>
<evidence type="ECO:0000259" key="3">
    <source>
        <dbReference type="SMART" id="SM00062"/>
    </source>
</evidence>
<dbReference type="InterPro" id="IPR001638">
    <property type="entry name" value="Solute-binding_3/MltF_N"/>
</dbReference>
<dbReference type="SUPFAM" id="SSF53850">
    <property type="entry name" value="Periplasmic binding protein-like II"/>
    <property type="match status" value="1"/>
</dbReference>
<feature type="domain" description="Solute-binding protein family 3/N-terminal" evidence="3">
    <location>
        <begin position="45"/>
        <end position="264"/>
    </location>
</feature>
<feature type="chain" id="PRO_5039586471" evidence="2">
    <location>
        <begin position="22"/>
        <end position="274"/>
    </location>
</feature>
<organism evidence="4 5">
    <name type="scientific">Qiania dongpingensis</name>
    <dbReference type="NCBI Taxonomy" id="2763669"/>
    <lineage>
        <taxon>Bacteria</taxon>
        <taxon>Bacillati</taxon>
        <taxon>Bacillota</taxon>
        <taxon>Clostridia</taxon>
        <taxon>Lachnospirales</taxon>
        <taxon>Lachnospiraceae</taxon>
        <taxon>Qiania</taxon>
    </lineage>
</organism>
<dbReference type="Proteomes" id="UP000515823">
    <property type="component" value="Chromosome"/>
</dbReference>